<name>A0AAD8BU80_BIOPF</name>
<evidence type="ECO:0000313" key="2">
    <source>
        <dbReference type="Proteomes" id="UP001233172"/>
    </source>
</evidence>
<protein>
    <submittedName>
        <fullName evidence="1">Uncharacterized protein</fullName>
    </submittedName>
</protein>
<keyword evidence="2" id="KW-1185">Reference proteome</keyword>
<organism evidence="1 2">
    <name type="scientific">Biomphalaria pfeifferi</name>
    <name type="common">Bloodfluke planorb</name>
    <name type="synonym">Freshwater snail</name>
    <dbReference type="NCBI Taxonomy" id="112525"/>
    <lineage>
        <taxon>Eukaryota</taxon>
        <taxon>Metazoa</taxon>
        <taxon>Spiralia</taxon>
        <taxon>Lophotrochozoa</taxon>
        <taxon>Mollusca</taxon>
        <taxon>Gastropoda</taxon>
        <taxon>Heterobranchia</taxon>
        <taxon>Euthyneura</taxon>
        <taxon>Panpulmonata</taxon>
        <taxon>Hygrophila</taxon>
        <taxon>Lymnaeoidea</taxon>
        <taxon>Planorbidae</taxon>
        <taxon>Biomphalaria</taxon>
    </lineage>
</organism>
<dbReference type="EMBL" id="JASAOG010000034">
    <property type="protein sequence ID" value="KAK0060745.1"/>
    <property type="molecule type" value="Genomic_DNA"/>
</dbReference>
<sequence>MALIQPSLSSSLRQAKTLVHTLFKLLSATSAKAHSWVSDSALRTWLKQRRSS</sequence>
<dbReference type="Proteomes" id="UP001233172">
    <property type="component" value="Unassembled WGS sequence"/>
</dbReference>
<dbReference type="AlphaFoldDB" id="A0AAD8BU80"/>
<accession>A0AAD8BU80</accession>
<comment type="caution">
    <text evidence="1">The sequence shown here is derived from an EMBL/GenBank/DDBJ whole genome shotgun (WGS) entry which is preliminary data.</text>
</comment>
<gene>
    <name evidence="1" type="ORF">Bpfe_009933</name>
</gene>
<reference evidence="1" key="2">
    <citation type="submission" date="2023-04" db="EMBL/GenBank/DDBJ databases">
        <authorList>
            <person name="Bu L."/>
            <person name="Lu L."/>
            <person name="Laidemitt M.R."/>
            <person name="Zhang S.M."/>
            <person name="Mutuku M."/>
            <person name="Mkoji G."/>
            <person name="Steinauer M."/>
            <person name="Loker E.S."/>
        </authorList>
    </citation>
    <scope>NUCLEOTIDE SEQUENCE</scope>
    <source>
        <strain evidence="1">KasaAsao</strain>
        <tissue evidence="1">Whole Snail</tissue>
    </source>
</reference>
<proteinExistence type="predicted"/>
<reference evidence="1" key="1">
    <citation type="journal article" date="2023" name="PLoS Negl. Trop. Dis.">
        <title>A genome sequence for Biomphalaria pfeifferi, the major vector snail for the human-infecting parasite Schistosoma mansoni.</title>
        <authorList>
            <person name="Bu L."/>
            <person name="Lu L."/>
            <person name="Laidemitt M.R."/>
            <person name="Zhang S.M."/>
            <person name="Mutuku M."/>
            <person name="Mkoji G."/>
            <person name="Steinauer M."/>
            <person name="Loker E.S."/>
        </authorList>
    </citation>
    <scope>NUCLEOTIDE SEQUENCE</scope>
    <source>
        <strain evidence="1">KasaAsao</strain>
    </source>
</reference>
<evidence type="ECO:0000313" key="1">
    <source>
        <dbReference type="EMBL" id="KAK0060745.1"/>
    </source>
</evidence>